<dbReference type="OrthoDB" id="4748970at2759"/>
<evidence type="ECO:0000256" key="4">
    <source>
        <dbReference type="PROSITE-ProRule" id="PRU00042"/>
    </source>
</evidence>
<evidence type="ECO:0000256" key="1">
    <source>
        <dbReference type="ARBA" id="ARBA00022723"/>
    </source>
</evidence>
<dbReference type="GO" id="GO:0000981">
    <property type="term" value="F:DNA-binding transcription factor activity, RNA polymerase II-specific"/>
    <property type="evidence" value="ECO:0007669"/>
    <property type="project" value="TreeGrafter"/>
</dbReference>
<evidence type="ECO:0000313" key="9">
    <source>
        <dbReference type="Proteomes" id="UP000092461"/>
    </source>
</evidence>
<evidence type="ECO:0000256" key="5">
    <source>
        <dbReference type="SAM" id="MobiDB-lite"/>
    </source>
</evidence>
<dbReference type="PANTHER" id="PTHR23235">
    <property type="entry name" value="KRUEPPEL-LIKE TRANSCRIPTION FACTOR"/>
    <property type="match status" value="1"/>
</dbReference>
<dbReference type="Proteomes" id="UP000092461">
    <property type="component" value="Unassembled WGS sequence"/>
</dbReference>
<dbReference type="PROSITE" id="PS00028">
    <property type="entry name" value="ZINC_FINGER_C2H2_1"/>
    <property type="match status" value="3"/>
</dbReference>
<keyword evidence="1" id="KW-0479">Metal-binding</keyword>
<dbReference type="Pfam" id="PF00096">
    <property type="entry name" value="zf-C2H2"/>
    <property type="match status" value="3"/>
</dbReference>
<dbReference type="SMART" id="SM00355">
    <property type="entry name" value="ZnF_C2H2"/>
    <property type="match status" value="3"/>
</dbReference>
<keyword evidence="3" id="KW-0862">Zinc</keyword>
<dbReference type="Gene3D" id="3.30.160.60">
    <property type="entry name" value="Classic Zinc Finger"/>
    <property type="match status" value="3"/>
</dbReference>
<protein>
    <submittedName>
        <fullName evidence="7">Putative zinc finger protein</fullName>
    </submittedName>
</protein>
<dbReference type="RefSeq" id="XP_055691401.1">
    <property type="nucleotide sequence ID" value="XM_055835426.1"/>
</dbReference>
<dbReference type="SUPFAM" id="SSF57667">
    <property type="entry name" value="beta-beta-alpha zinc fingers"/>
    <property type="match status" value="3"/>
</dbReference>
<evidence type="ECO:0000256" key="2">
    <source>
        <dbReference type="ARBA" id="ARBA00022771"/>
    </source>
</evidence>
<dbReference type="InterPro" id="IPR036236">
    <property type="entry name" value="Znf_C2H2_sf"/>
</dbReference>
<dbReference type="KEGG" id="lll:129794629"/>
<dbReference type="VEuPathDB" id="VectorBase:LLOJ001346"/>
<dbReference type="CTD" id="28999"/>
<dbReference type="GeneID" id="129794629"/>
<proteinExistence type="predicted"/>
<reference evidence="7" key="2">
    <citation type="journal article" date="2020" name="BMC">
        <title>Leishmania infection induces a limited differential gene expression in the sand fly midgut.</title>
        <authorList>
            <person name="Coutinho-Abreu I.V."/>
            <person name="Serafim T.D."/>
            <person name="Meneses C."/>
            <person name="Kamhawi S."/>
            <person name="Oliveira F."/>
            <person name="Valenzuela J.G."/>
        </authorList>
    </citation>
    <scope>NUCLEOTIDE SEQUENCE</scope>
    <source>
        <strain evidence="7">Jacobina</strain>
        <tissue evidence="7">Midgut</tissue>
    </source>
</reference>
<name>A0A1B0CB47_LUTLO</name>
<evidence type="ECO:0000313" key="7">
    <source>
        <dbReference type="EMBL" id="MBC1180954.1"/>
    </source>
</evidence>
<dbReference type="GO" id="GO:0000978">
    <property type="term" value="F:RNA polymerase II cis-regulatory region sequence-specific DNA binding"/>
    <property type="evidence" value="ECO:0007669"/>
    <property type="project" value="TreeGrafter"/>
</dbReference>
<dbReference type="EMBL" id="AJWK01004821">
    <property type="status" value="NOT_ANNOTATED_CDS"/>
    <property type="molecule type" value="Genomic_DNA"/>
</dbReference>
<dbReference type="VEuPathDB" id="VectorBase:LLONM1_005052"/>
<dbReference type="EMBL" id="GITU01012251">
    <property type="protein sequence ID" value="MBC1180954.1"/>
    <property type="molecule type" value="Transcribed_RNA"/>
</dbReference>
<feature type="domain" description="C2H2-type" evidence="6">
    <location>
        <begin position="140"/>
        <end position="169"/>
    </location>
</feature>
<keyword evidence="9" id="KW-1185">Reference proteome</keyword>
<dbReference type="PANTHER" id="PTHR23235:SF120">
    <property type="entry name" value="KRUPPEL-LIKE FACTOR 15"/>
    <property type="match status" value="1"/>
</dbReference>
<reference evidence="9" key="1">
    <citation type="submission" date="2012-05" db="EMBL/GenBank/DDBJ databases">
        <title>Whole Genome Assembly of Lutzomyia longipalpis.</title>
        <authorList>
            <person name="Richards S."/>
            <person name="Qu C."/>
            <person name="Dillon R."/>
            <person name="Worley K."/>
            <person name="Scherer S."/>
            <person name="Batterton M."/>
            <person name="Taylor A."/>
            <person name="Hawes A."/>
            <person name="Hernandez B."/>
            <person name="Kovar C."/>
            <person name="Mandapat C."/>
            <person name="Pham C."/>
            <person name="Qu C."/>
            <person name="Jing C."/>
            <person name="Bess C."/>
            <person name="Bandaranaike D."/>
            <person name="Ngo D."/>
            <person name="Ongeri F."/>
            <person name="Arias F."/>
            <person name="Lara F."/>
            <person name="Weissenberger G."/>
            <person name="Kamau G."/>
            <person name="Han H."/>
            <person name="Shen H."/>
            <person name="Dinh H."/>
            <person name="Khalil I."/>
            <person name="Jones J."/>
            <person name="Shafer J."/>
            <person name="Jayaseelan J."/>
            <person name="Quiroz J."/>
            <person name="Blankenburg K."/>
            <person name="Nguyen L."/>
            <person name="Jackson L."/>
            <person name="Francisco L."/>
            <person name="Tang L.-Y."/>
            <person name="Pu L.-L."/>
            <person name="Perales L."/>
            <person name="Lorensuhewa L."/>
            <person name="Munidasa M."/>
            <person name="Coyle M."/>
            <person name="Taylor M."/>
            <person name="Puazo M."/>
            <person name="Firestine M."/>
            <person name="Scheel M."/>
            <person name="Javaid M."/>
            <person name="Wang M."/>
            <person name="Li M."/>
            <person name="Tabassum N."/>
            <person name="Saada N."/>
            <person name="Osuji N."/>
            <person name="Aqrawi P."/>
            <person name="Fu Q."/>
            <person name="Thornton R."/>
            <person name="Raj R."/>
            <person name="Goodspeed R."/>
            <person name="Mata R."/>
            <person name="Najjar R."/>
            <person name="Gubbala S."/>
            <person name="Lee S."/>
            <person name="Denson S."/>
            <person name="Patil S."/>
            <person name="Macmil S."/>
            <person name="Qi S."/>
            <person name="Matskevitch T."/>
            <person name="Palculict T."/>
            <person name="Mathew T."/>
            <person name="Vee V."/>
            <person name="Velamala V."/>
            <person name="Korchina V."/>
            <person name="Cai W."/>
            <person name="Liu W."/>
            <person name="Dai W."/>
            <person name="Zou X."/>
            <person name="Zhu Y."/>
            <person name="Zhang Y."/>
            <person name="Wu Y.-Q."/>
            <person name="Xin Y."/>
            <person name="Nazarath L."/>
            <person name="Kovar C."/>
            <person name="Han Y."/>
            <person name="Muzny D."/>
            <person name="Gibbs R."/>
        </authorList>
    </citation>
    <scope>NUCLEOTIDE SEQUENCE [LARGE SCALE GENOMIC DNA]</scope>
    <source>
        <strain evidence="9">Jacobina</strain>
    </source>
</reference>
<keyword evidence="2 4" id="KW-0863">Zinc-finger</keyword>
<reference evidence="8" key="3">
    <citation type="submission" date="2020-05" db="UniProtKB">
        <authorList>
            <consortium name="EnsemblMetazoa"/>
        </authorList>
    </citation>
    <scope>IDENTIFICATION</scope>
    <source>
        <strain evidence="8">Jacobina</strain>
    </source>
</reference>
<organism evidence="8 9">
    <name type="scientific">Lutzomyia longipalpis</name>
    <name type="common">Sand fly</name>
    <dbReference type="NCBI Taxonomy" id="7200"/>
    <lineage>
        <taxon>Eukaryota</taxon>
        <taxon>Metazoa</taxon>
        <taxon>Ecdysozoa</taxon>
        <taxon>Arthropoda</taxon>
        <taxon>Hexapoda</taxon>
        <taxon>Insecta</taxon>
        <taxon>Pterygota</taxon>
        <taxon>Neoptera</taxon>
        <taxon>Endopterygota</taxon>
        <taxon>Diptera</taxon>
        <taxon>Nematocera</taxon>
        <taxon>Psychodoidea</taxon>
        <taxon>Psychodidae</taxon>
        <taxon>Lutzomyia</taxon>
        <taxon>Lutzomyia</taxon>
    </lineage>
</organism>
<feature type="domain" description="C2H2-type" evidence="6">
    <location>
        <begin position="170"/>
        <end position="199"/>
    </location>
</feature>
<feature type="region of interest" description="Disordered" evidence="5">
    <location>
        <begin position="237"/>
        <end position="257"/>
    </location>
</feature>
<dbReference type="GO" id="GO:0008270">
    <property type="term" value="F:zinc ion binding"/>
    <property type="evidence" value="ECO:0007669"/>
    <property type="project" value="UniProtKB-KW"/>
</dbReference>
<dbReference type="InterPro" id="IPR013087">
    <property type="entry name" value="Znf_C2H2_type"/>
</dbReference>
<dbReference type="EnsemblMetazoa" id="LLOJ001346-RA">
    <property type="protein sequence ID" value="LLOJ001346-PA"/>
    <property type="gene ID" value="LLOJ001346"/>
</dbReference>
<evidence type="ECO:0000313" key="8">
    <source>
        <dbReference type="EnsemblMetazoa" id="LLOJ001346-PA"/>
    </source>
</evidence>
<feature type="domain" description="C2H2-type" evidence="6">
    <location>
        <begin position="200"/>
        <end position="222"/>
    </location>
</feature>
<evidence type="ECO:0000259" key="6">
    <source>
        <dbReference type="PROSITE" id="PS50157"/>
    </source>
</evidence>
<accession>A0A1B0CB47</accession>
<dbReference type="AlphaFoldDB" id="A0A1B0CB47"/>
<sequence length="257" mass="29543">MDMEDFFVTGFHQFYTEFQDVPPSEDEDLGMWDDPLFTPISYSPPQTTLPAQVPEETTTYLTLESTVQTHQDIFSSWGSGDTCRFDWELNLEQLLMEDSSPLETLPEKTPLCSDSCNLFLKESSENLKLATATRQEVKLFPCTFATCGKSYAKAAHLKAHLRRHMGDKPYACVWPNCSWRFSRSDELARHKRSHSGVKPYHCDYCTKSFARSDHLAKHRRVHERKILSGKVKGVWRALPPAKPGRKPKKQPPENIFL</sequence>
<dbReference type="FunFam" id="3.30.160.60:FF:000007">
    <property type="entry name" value="Basic krueppel-like factor 3"/>
    <property type="match status" value="1"/>
</dbReference>
<dbReference type="PROSITE" id="PS50157">
    <property type="entry name" value="ZINC_FINGER_C2H2_2"/>
    <property type="match status" value="3"/>
</dbReference>
<evidence type="ECO:0000256" key="3">
    <source>
        <dbReference type="ARBA" id="ARBA00022833"/>
    </source>
</evidence>